<evidence type="ECO:0008006" key="5">
    <source>
        <dbReference type="Google" id="ProtNLM"/>
    </source>
</evidence>
<dbReference type="AlphaFoldDB" id="A0A917L3W7"/>
<evidence type="ECO:0000313" key="4">
    <source>
        <dbReference type="Proteomes" id="UP000657574"/>
    </source>
</evidence>
<reference evidence="3" key="2">
    <citation type="submission" date="2020-09" db="EMBL/GenBank/DDBJ databases">
        <authorList>
            <person name="Sun Q."/>
            <person name="Ohkuma M."/>
        </authorList>
    </citation>
    <scope>NUCLEOTIDE SEQUENCE</scope>
    <source>
        <strain evidence="3">JCM 3086</strain>
    </source>
</reference>
<reference evidence="3" key="1">
    <citation type="journal article" date="2014" name="Int. J. Syst. Evol. Microbiol.">
        <title>Complete genome sequence of Corynebacterium casei LMG S-19264T (=DSM 44701T), isolated from a smear-ripened cheese.</title>
        <authorList>
            <consortium name="US DOE Joint Genome Institute (JGI-PGF)"/>
            <person name="Walter F."/>
            <person name="Albersmeier A."/>
            <person name="Kalinowski J."/>
            <person name="Ruckert C."/>
        </authorList>
    </citation>
    <scope>NUCLEOTIDE SEQUENCE</scope>
    <source>
        <strain evidence="3">JCM 3086</strain>
    </source>
</reference>
<dbReference type="Proteomes" id="UP000657574">
    <property type="component" value="Unassembled WGS sequence"/>
</dbReference>
<feature type="compositionally biased region" description="Pro residues" evidence="1">
    <location>
        <begin position="67"/>
        <end position="90"/>
    </location>
</feature>
<accession>A0A917L3W7</accession>
<keyword evidence="2" id="KW-0732">Signal</keyword>
<evidence type="ECO:0000256" key="2">
    <source>
        <dbReference type="SAM" id="SignalP"/>
    </source>
</evidence>
<feature type="chain" id="PRO_5039555920" description="Secreted protein" evidence="2">
    <location>
        <begin position="31"/>
        <end position="104"/>
    </location>
</feature>
<comment type="caution">
    <text evidence="3">The sequence shown here is derived from an EMBL/GenBank/DDBJ whole genome shotgun (WGS) entry which is preliminary data.</text>
</comment>
<gene>
    <name evidence="3" type="ORF">GCM10010121_063540</name>
</gene>
<evidence type="ECO:0000256" key="1">
    <source>
        <dbReference type="SAM" id="MobiDB-lite"/>
    </source>
</evidence>
<sequence>MSTAPSLPHGQAWLRSLVLLLALLVPSTHADVHAVQVAAVDVAEHVVLDTALRPPSRTAHHPDVPEHPAPAPVPAPPAPEARPFPAPPQPQQALHTLRSVVLRC</sequence>
<dbReference type="RefSeq" id="WP_189314718.1">
    <property type="nucleotide sequence ID" value="NZ_BMQA01000028.1"/>
</dbReference>
<feature type="signal peptide" evidence="2">
    <location>
        <begin position="1"/>
        <end position="30"/>
    </location>
</feature>
<dbReference type="EMBL" id="BMQA01000028">
    <property type="protein sequence ID" value="GGJ43603.1"/>
    <property type="molecule type" value="Genomic_DNA"/>
</dbReference>
<protein>
    <recommendedName>
        <fullName evidence="5">Secreted protein</fullName>
    </recommendedName>
</protein>
<organism evidence="3 4">
    <name type="scientific">Streptomyces brasiliensis</name>
    <dbReference type="NCBI Taxonomy" id="1954"/>
    <lineage>
        <taxon>Bacteria</taxon>
        <taxon>Bacillati</taxon>
        <taxon>Actinomycetota</taxon>
        <taxon>Actinomycetes</taxon>
        <taxon>Kitasatosporales</taxon>
        <taxon>Streptomycetaceae</taxon>
        <taxon>Streptomyces</taxon>
    </lineage>
</organism>
<evidence type="ECO:0000313" key="3">
    <source>
        <dbReference type="EMBL" id="GGJ43603.1"/>
    </source>
</evidence>
<name>A0A917L3W7_9ACTN</name>
<proteinExistence type="predicted"/>
<feature type="region of interest" description="Disordered" evidence="1">
    <location>
        <begin position="52"/>
        <end position="92"/>
    </location>
</feature>
<keyword evidence="4" id="KW-1185">Reference proteome</keyword>